<protein>
    <recommendedName>
        <fullName evidence="5">DUF839 domain-containing protein</fullName>
    </recommendedName>
</protein>
<evidence type="ECO:0000256" key="2">
    <source>
        <dbReference type="SAM" id="SignalP"/>
    </source>
</evidence>
<evidence type="ECO:0000256" key="1">
    <source>
        <dbReference type="SAM" id="MobiDB-lite"/>
    </source>
</evidence>
<dbReference type="EMBL" id="CP139368">
    <property type="protein sequence ID" value="WPR89629.1"/>
    <property type="molecule type" value="Genomic_DNA"/>
</dbReference>
<feature type="chain" id="PRO_5045112594" description="DUF839 domain-containing protein" evidence="2">
    <location>
        <begin position="35"/>
        <end position="688"/>
    </location>
</feature>
<accession>A0ABZ0SN37</accession>
<organism evidence="3 4">
    <name type="scientific">Microbacterium rhizosphaerae</name>
    <dbReference type="NCBI Taxonomy" id="1678237"/>
    <lineage>
        <taxon>Bacteria</taxon>
        <taxon>Bacillati</taxon>
        <taxon>Actinomycetota</taxon>
        <taxon>Actinomycetes</taxon>
        <taxon>Micrococcales</taxon>
        <taxon>Microbacteriaceae</taxon>
        <taxon>Microbacterium</taxon>
    </lineage>
</organism>
<gene>
    <name evidence="3" type="ORF">SM116_18005</name>
</gene>
<proteinExistence type="predicted"/>
<sequence>MPSHRARNARIAAIAAPALLVTALSLSLSAPATADSSSISLGGTAAPVTGPFTVGVSGPEFPAQENEAAPEDFTGTIVNRTMSQGHAAGHGATVPDTRKAKSNPSFVTGFSGLDIYQQRYARGGNQFTLEPPDQALCVGGGHVVEAVNDVFNVYDAKTGLSQLPDNTATNIVAGFPRNVNHAVDLNSFYGYPPAVTRPAGPFGPEITDPTCIYDAATQRFFLVVLTLDRVPSTGALTKTNHLDLAVSKTADPTGQWNIYKIDVTNDGTNTGGANPGPYLGDYPHIGADANGVYLTTNAYPWNTNGFAGAQIYALSKAQLAAGASSVTMQHIDTSGMVAAPSDAGSTQPGFTVWPAQSPGTSSFNLNGNGTEYFMSSNAADEATHPVAGTGGSYTSSQVVVWSMTNTASLNTGTAALQLTNQLVSVGDYALPPKQQQPGAGQAPGVDAPQGHCINDTTTSTIAGVGCWRLLVGAPGHEVVSTPDSNDTRMQQVTYANGKLWGALDTAVTVGGANRAGIAWYILKPGTTSFSPKVALQGYTSAVGMDFTYPAIGVTPSGRGVMAFTATGDGVFPSAGYAAIDAIAGVTSWNIAPGGQGQAVDDGFTGYHAQVDPVRTRWGDYGAAAVDGNTVWIASEYIPSACDYTAWGGPFFTGGSGDNLLGTCAGASHGAGKRTALANWGTQISSFVP</sequence>
<feature type="signal peptide" evidence="2">
    <location>
        <begin position="1"/>
        <end position="34"/>
    </location>
</feature>
<name>A0ABZ0SN37_9MICO</name>
<dbReference type="RefSeq" id="WP_320942343.1">
    <property type="nucleotide sequence ID" value="NZ_BAABEU010000003.1"/>
</dbReference>
<feature type="region of interest" description="Disordered" evidence="1">
    <location>
        <begin position="84"/>
        <end position="103"/>
    </location>
</feature>
<feature type="compositionally biased region" description="Low complexity" evidence="1">
    <location>
        <begin position="429"/>
        <end position="450"/>
    </location>
</feature>
<keyword evidence="4" id="KW-1185">Reference proteome</keyword>
<dbReference type="Proteomes" id="UP001323798">
    <property type="component" value="Chromosome"/>
</dbReference>
<reference evidence="3 4" key="1">
    <citation type="submission" date="2023-11" db="EMBL/GenBank/DDBJ databases">
        <title>Genome sequence of Microbacterium rhizosphaerae KACC 19337.</title>
        <authorList>
            <person name="Choi H."/>
            <person name="Kim S."/>
            <person name="Kim Y."/>
            <person name="Kwon S.-W."/>
            <person name="Heo J."/>
        </authorList>
    </citation>
    <scope>NUCLEOTIDE SEQUENCE [LARGE SCALE GENOMIC DNA]</scope>
    <source>
        <strain evidence="3 4">KACC 19337</strain>
    </source>
</reference>
<evidence type="ECO:0008006" key="5">
    <source>
        <dbReference type="Google" id="ProtNLM"/>
    </source>
</evidence>
<keyword evidence="2" id="KW-0732">Signal</keyword>
<evidence type="ECO:0000313" key="3">
    <source>
        <dbReference type="EMBL" id="WPR89629.1"/>
    </source>
</evidence>
<evidence type="ECO:0000313" key="4">
    <source>
        <dbReference type="Proteomes" id="UP001323798"/>
    </source>
</evidence>
<feature type="region of interest" description="Disordered" evidence="1">
    <location>
        <begin position="429"/>
        <end position="451"/>
    </location>
</feature>